<comment type="caution">
    <text evidence="1">The sequence shown here is derived from an EMBL/GenBank/DDBJ whole genome shotgun (WGS) entry which is preliminary data.</text>
</comment>
<keyword evidence="2" id="KW-1185">Reference proteome</keyword>
<protein>
    <recommendedName>
        <fullName evidence="3">DUF4192 domain-containing protein</fullName>
    </recommendedName>
</protein>
<gene>
    <name evidence="1" type="ORF">BST14_13305</name>
</gene>
<sequence length="318" mass="33998">MPKTSLRTPADVVAAAAALLGFAPTNSVVVYMLHRVPTDELIVRCAIRFDITVTAAHAANFPATCNLRPADNHAAILLAVCDERFDQHARTVLDTLRHALDNADIPVIRRIMTRDVTTEGQWIDPDSGAHGPTYPYTDALVTTQRILAGDRISRGRSDIEAEFAPIEPAPPVALGDQGELVTTTAEEINDALNGYPISRTLPTRAGIVITAQPAVRDAMLAVALDHPQAAADLWTHIARRLRGAPRAEALTVAAVCYCLLGDAVRAGIATDIALEEAQAIDTAPPRLAVLLSSALQAGIPPHQIRQIIADRASKPQQD</sequence>
<accession>A0A1W9ZGL0</accession>
<dbReference type="AlphaFoldDB" id="A0A1W9ZGL0"/>
<dbReference type="Pfam" id="PF13830">
    <property type="entry name" value="DUF4192"/>
    <property type="match status" value="1"/>
</dbReference>
<evidence type="ECO:0000313" key="1">
    <source>
        <dbReference type="EMBL" id="ORA14862.1"/>
    </source>
</evidence>
<dbReference type="OrthoDB" id="4697259at2"/>
<dbReference type="RefSeq" id="WP_083064882.1">
    <property type="nucleotide sequence ID" value="NZ_MVHG01000027.1"/>
</dbReference>
<evidence type="ECO:0000313" key="2">
    <source>
        <dbReference type="Proteomes" id="UP000192707"/>
    </source>
</evidence>
<reference evidence="1 2" key="1">
    <citation type="submission" date="2016-12" db="EMBL/GenBank/DDBJ databases">
        <title>The new phylogeny of genus Mycobacterium.</title>
        <authorList>
            <person name="Tortoli E."/>
            <person name="Trovato A."/>
            <person name="Cirillo D.M."/>
        </authorList>
    </citation>
    <scope>NUCLEOTIDE SEQUENCE [LARGE SCALE GENOMIC DNA]</scope>
    <source>
        <strain evidence="1 2">DSM 45069</strain>
    </source>
</reference>
<evidence type="ECO:0008006" key="3">
    <source>
        <dbReference type="Google" id="ProtNLM"/>
    </source>
</evidence>
<dbReference type="Proteomes" id="UP000192707">
    <property type="component" value="Unassembled WGS sequence"/>
</dbReference>
<name>A0A1W9ZGL0_MYCAI</name>
<proteinExistence type="predicted"/>
<dbReference type="InterPro" id="IPR025447">
    <property type="entry name" value="DUF4192"/>
</dbReference>
<dbReference type="EMBL" id="MVHG01000027">
    <property type="protein sequence ID" value="ORA14862.1"/>
    <property type="molecule type" value="Genomic_DNA"/>
</dbReference>
<organism evidence="1 2">
    <name type="scientific">Mycobacterium arosiense ATCC BAA-1401 = DSM 45069</name>
    <dbReference type="NCBI Taxonomy" id="1265311"/>
    <lineage>
        <taxon>Bacteria</taxon>
        <taxon>Bacillati</taxon>
        <taxon>Actinomycetota</taxon>
        <taxon>Actinomycetes</taxon>
        <taxon>Mycobacteriales</taxon>
        <taxon>Mycobacteriaceae</taxon>
        <taxon>Mycobacterium</taxon>
        <taxon>Mycobacterium avium complex (MAC)</taxon>
    </lineage>
</organism>